<dbReference type="HOGENOM" id="CLU_076148_3_0_1"/>
<reference evidence="3" key="2">
    <citation type="submission" date="2015-01" db="EMBL/GenBank/DDBJ databases">
        <title>Evolutionary Origins and Diversification of the Mycorrhizal Mutualists.</title>
        <authorList>
            <consortium name="DOE Joint Genome Institute"/>
            <consortium name="Mycorrhizal Genomics Consortium"/>
            <person name="Kohler A."/>
            <person name="Kuo A."/>
            <person name="Nagy L.G."/>
            <person name="Floudas D."/>
            <person name="Copeland A."/>
            <person name="Barry K.W."/>
            <person name="Cichocki N."/>
            <person name="Veneault-Fourrey C."/>
            <person name="LaButti K."/>
            <person name="Lindquist E.A."/>
            <person name="Lipzen A."/>
            <person name="Lundell T."/>
            <person name="Morin E."/>
            <person name="Murat C."/>
            <person name="Riley R."/>
            <person name="Ohm R."/>
            <person name="Sun H."/>
            <person name="Tunlid A."/>
            <person name="Henrissat B."/>
            <person name="Grigoriev I.V."/>
            <person name="Hibbett D.S."/>
            <person name="Martin F."/>
        </authorList>
    </citation>
    <scope>NUCLEOTIDE SEQUENCE [LARGE SCALE GENOMIC DNA]</scope>
    <source>
        <strain evidence="3">Ve08.2h10</strain>
    </source>
</reference>
<dbReference type="OrthoDB" id="2668963at2759"/>
<proteinExistence type="predicted"/>
<evidence type="ECO:0000313" key="2">
    <source>
        <dbReference type="EMBL" id="KIK84660.1"/>
    </source>
</evidence>
<feature type="region of interest" description="Disordered" evidence="1">
    <location>
        <begin position="1"/>
        <end position="43"/>
    </location>
</feature>
<keyword evidence="3" id="KW-1185">Reference proteome</keyword>
<reference evidence="2 3" key="1">
    <citation type="submission" date="2014-04" db="EMBL/GenBank/DDBJ databases">
        <authorList>
            <consortium name="DOE Joint Genome Institute"/>
            <person name="Kuo A."/>
            <person name="Kohler A."/>
            <person name="Jargeat P."/>
            <person name="Nagy L.G."/>
            <person name="Floudas D."/>
            <person name="Copeland A."/>
            <person name="Barry K.W."/>
            <person name="Cichocki N."/>
            <person name="Veneault-Fourrey C."/>
            <person name="LaButti K."/>
            <person name="Lindquist E.A."/>
            <person name="Lipzen A."/>
            <person name="Lundell T."/>
            <person name="Morin E."/>
            <person name="Murat C."/>
            <person name="Sun H."/>
            <person name="Tunlid A."/>
            <person name="Henrissat B."/>
            <person name="Grigoriev I.V."/>
            <person name="Hibbett D.S."/>
            <person name="Martin F."/>
            <person name="Nordberg H.P."/>
            <person name="Cantor M.N."/>
            <person name="Hua S.X."/>
        </authorList>
    </citation>
    <scope>NUCLEOTIDE SEQUENCE [LARGE SCALE GENOMIC DNA]</scope>
    <source>
        <strain evidence="2 3">Ve08.2h10</strain>
    </source>
</reference>
<accession>A0A0D0DUG7</accession>
<evidence type="ECO:0000256" key="1">
    <source>
        <dbReference type="SAM" id="MobiDB-lite"/>
    </source>
</evidence>
<evidence type="ECO:0000313" key="3">
    <source>
        <dbReference type="Proteomes" id="UP000054538"/>
    </source>
</evidence>
<dbReference type="InParanoid" id="A0A0D0DUG7"/>
<organism evidence="2 3">
    <name type="scientific">Paxillus rubicundulus Ve08.2h10</name>
    <dbReference type="NCBI Taxonomy" id="930991"/>
    <lineage>
        <taxon>Eukaryota</taxon>
        <taxon>Fungi</taxon>
        <taxon>Dikarya</taxon>
        <taxon>Basidiomycota</taxon>
        <taxon>Agaricomycotina</taxon>
        <taxon>Agaricomycetes</taxon>
        <taxon>Agaricomycetidae</taxon>
        <taxon>Boletales</taxon>
        <taxon>Paxilineae</taxon>
        <taxon>Paxillaceae</taxon>
        <taxon>Paxillus</taxon>
    </lineage>
</organism>
<feature type="compositionally biased region" description="Basic and acidic residues" evidence="1">
    <location>
        <begin position="1"/>
        <end position="18"/>
    </location>
</feature>
<protein>
    <submittedName>
        <fullName evidence="2">Uncharacterized protein</fullName>
    </submittedName>
</protein>
<dbReference type="Proteomes" id="UP000054538">
    <property type="component" value="Unassembled WGS sequence"/>
</dbReference>
<sequence>MTGRPKSETRKRQIHSEQQEGALADAVKTHQEEQQKPEKERRSLHTICHEVEEKWQKKKGYCGVIVSRDTVCQQLEGGRSCHQFNMETNAWLTKEEEEQTVTFCLDLPA</sequence>
<gene>
    <name evidence="2" type="ORF">PAXRUDRAFT_803292</name>
</gene>
<dbReference type="EMBL" id="KN825574">
    <property type="protein sequence ID" value="KIK84660.1"/>
    <property type="molecule type" value="Genomic_DNA"/>
</dbReference>
<name>A0A0D0DUG7_9AGAM</name>
<feature type="compositionally biased region" description="Basic and acidic residues" evidence="1">
    <location>
        <begin position="27"/>
        <end position="43"/>
    </location>
</feature>
<dbReference type="AlphaFoldDB" id="A0A0D0DUG7"/>